<evidence type="ECO:0000313" key="2">
    <source>
        <dbReference type="EMBL" id="NNH24695.1"/>
    </source>
</evidence>
<keyword evidence="1" id="KW-0472">Membrane</keyword>
<name>A0A849BSY8_9ACTN</name>
<sequence>MDGDHGRALQRVRCALVASLVLSLGAGAHVVGGGDLPDPLLVGLAGALVLAVASLLGRRRLRLRTLVPVLGAGQVLLHAAFAALTVPPAGAVDVDAAALAPAAGHGAHAHGALLLAAGGGGVDAALAAASAGSAALAGSAGMVAAHLAATLVTALAAVSADRAWAAAVARLAQLFPALGALLVDLV</sequence>
<feature type="transmembrane region" description="Helical" evidence="1">
    <location>
        <begin position="69"/>
        <end position="89"/>
    </location>
</feature>
<keyword evidence="1" id="KW-0812">Transmembrane</keyword>
<feature type="transmembrane region" description="Helical" evidence="1">
    <location>
        <begin position="12"/>
        <end position="34"/>
    </location>
</feature>
<gene>
    <name evidence="2" type="ORF">HLB09_16700</name>
</gene>
<feature type="non-terminal residue" evidence="2">
    <location>
        <position position="186"/>
    </location>
</feature>
<evidence type="ECO:0000313" key="3">
    <source>
        <dbReference type="Proteomes" id="UP000555552"/>
    </source>
</evidence>
<feature type="transmembrane region" description="Helical" evidence="1">
    <location>
        <begin position="40"/>
        <end position="57"/>
    </location>
</feature>
<feature type="transmembrane region" description="Helical" evidence="1">
    <location>
        <begin position="109"/>
        <end position="129"/>
    </location>
</feature>
<comment type="caution">
    <text evidence="2">The sequence shown here is derived from an EMBL/GenBank/DDBJ whole genome shotgun (WGS) entry which is preliminary data.</text>
</comment>
<dbReference type="Proteomes" id="UP000555552">
    <property type="component" value="Unassembled WGS sequence"/>
</dbReference>
<proteinExistence type="predicted"/>
<evidence type="ECO:0000256" key="1">
    <source>
        <dbReference type="SAM" id="Phobius"/>
    </source>
</evidence>
<dbReference type="EMBL" id="JABEMA010000467">
    <property type="protein sequence ID" value="NNH24695.1"/>
    <property type="molecule type" value="Genomic_DNA"/>
</dbReference>
<keyword evidence="3" id="KW-1185">Reference proteome</keyword>
<keyword evidence="1" id="KW-1133">Transmembrane helix</keyword>
<organism evidence="2 3">
    <name type="scientific">Pseudokineococcus marinus</name>
    <dbReference type="NCBI Taxonomy" id="351215"/>
    <lineage>
        <taxon>Bacteria</taxon>
        <taxon>Bacillati</taxon>
        <taxon>Actinomycetota</taxon>
        <taxon>Actinomycetes</taxon>
        <taxon>Kineosporiales</taxon>
        <taxon>Kineosporiaceae</taxon>
        <taxon>Pseudokineococcus</taxon>
    </lineage>
</organism>
<dbReference type="AlphaFoldDB" id="A0A849BSY8"/>
<reference evidence="2 3" key="1">
    <citation type="submission" date="2020-05" db="EMBL/GenBank/DDBJ databases">
        <title>MicrobeNet Type strains.</title>
        <authorList>
            <person name="Nicholson A.C."/>
        </authorList>
    </citation>
    <scope>NUCLEOTIDE SEQUENCE [LARGE SCALE GENOMIC DNA]</scope>
    <source>
        <strain evidence="2 3">JCM 14547</strain>
    </source>
</reference>
<dbReference type="RefSeq" id="WP_171204413.1">
    <property type="nucleotide sequence ID" value="NZ_JABEMA010000467.1"/>
</dbReference>
<protein>
    <submittedName>
        <fullName evidence="2">Uncharacterized protein</fullName>
    </submittedName>
</protein>
<accession>A0A849BSY8</accession>
<feature type="transmembrane region" description="Helical" evidence="1">
    <location>
        <begin position="136"/>
        <end position="157"/>
    </location>
</feature>